<protein>
    <submittedName>
        <fullName evidence="1">Uncharacterized protein</fullName>
    </submittedName>
</protein>
<gene>
    <name evidence="1" type="ORF">MNBD_BACTEROID02-603</name>
</gene>
<name>A0A3B0QRJ6_9ZZZZ</name>
<dbReference type="InterPro" id="IPR006379">
    <property type="entry name" value="HAD-SF_hydro_IIB"/>
</dbReference>
<sequence length="247" mass="27994">LSKRTIAAIKSIAHIPFVLISSRMPQAMLHLQKELNISHLPMIAYNGGLIIDQETSIQSTEIEHEISTAIFHFCNKSGTHMSLYHWDEWYVPTMDYWAKRESSNTKVIPKVQDIEKTLEQWKYQNKGAHKIMCMGDANEIDLLVNFIEKNYADSIIGYRSKPSYLEISHKSISKKTAIEDLIAHKYLSCSIENIMAFGDNYNDIEMLKNVGVGVAVANAKKEVLEAVGTTTESNLKDGVASFLENYF</sequence>
<dbReference type="GO" id="GO:0005829">
    <property type="term" value="C:cytosol"/>
    <property type="evidence" value="ECO:0007669"/>
    <property type="project" value="TreeGrafter"/>
</dbReference>
<dbReference type="Gene3D" id="3.30.1240.10">
    <property type="match status" value="1"/>
</dbReference>
<dbReference type="NCBIfam" id="TIGR00099">
    <property type="entry name" value="Cof-subfamily"/>
    <property type="match status" value="1"/>
</dbReference>
<organism evidence="1">
    <name type="scientific">hydrothermal vent metagenome</name>
    <dbReference type="NCBI Taxonomy" id="652676"/>
    <lineage>
        <taxon>unclassified sequences</taxon>
        <taxon>metagenomes</taxon>
        <taxon>ecological metagenomes</taxon>
    </lineage>
</organism>
<feature type="non-terminal residue" evidence="1">
    <location>
        <position position="1"/>
    </location>
</feature>
<dbReference type="Gene3D" id="3.40.50.1000">
    <property type="entry name" value="HAD superfamily/HAD-like"/>
    <property type="match status" value="1"/>
</dbReference>
<dbReference type="InterPro" id="IPR000150">
    <property type="entry name" value="Cof"/>
</dbReference>
<dbReference type="Pfam" id="PF08282">
    <property type="entry name" value="Hydrolase_3"/>
    <property type="match status" value="1"/>
</dbReference>
<dbReference type="InterPro" id="IPR023214">
    <property type="entry name" value="HAD_sf"/>
</dbReference>
<dbReference type="NCBIfam" id="TIGR01484">
    <property type="entry name" value="HAD-SF-IIB"/>
    <property type="match status" value="1"/>
</dbReference>
<evidence type="ECO:0000313" key="1">
    <source>
        <dbReference type="EMBL" id="VAV84040.1"/>
    </source>
</evidence>
<dbReference type="PANTHER" id="PTHR10000:SF8">
    <property type="entry name" value="HAD SUPERFAMILY HYDROLASE-LIKE, TYPE 3"/>
    <property type="match status" value="1"/>
</dbReference>
<accession>A0A3B0QRJ6</accession>
<dbReference type="GO" id="GO:0016791">
    <property type="term" value="F:phosphatase activity"/>
    <property type="evidence" value="ECO:0007669"/>
    <property type="project" value="UniProtKB-ARBA"/>
</dbReference>
<dbReference type="InterPro" id="IPR036412">
    <property type="entry name" value="HAD-like_sf"/>
</dbReference>
<dbReference type="SUPFAM" id="SSF56784">
    <property type="entry name" value="HAD-like"/>
    <property type="match status" value="1"/>
</dbReference>
<dbReference type="PANTHER" id="PTHR10000">
    <property type="entry name" value="PHOSPHOSERINE PHOSPHATASE"/>
    <property type="match status" value="1"/>
</dbReference>
<proteinExistence type="predicted"/>
<reference evidence="1" key="1">
    <citation type="submission" date="2018-06" db="EMBL/GenBank/DDBJ databases">
        <authorList>
            <person name="Zhirakovskaya E."/>
        </authorList>
    </citation>
    <scope>NUCLEOTIDE SEQUENCE</scope>
</reference>
<dbReference type="AlphaFoldDB" id="A0A3B0QRJ6"/>
<dbReference type="GO" id="GO:0000287">
    <property type="term" value="F:magnesium ion binding"/>
    <property type="evidence" value="ECO:0007669"/>
    <property type="project" value="TreeGrafter"/>
</dbReference>
<dbReference type="EMBL" id="UOEB01000125">
    <property type="protein sequence ID" value="VAV84040.1"/>
    <property type="molecule type" value="Genomic_DNA"/>
</dbReference>